<evidence type="ECO:0000313" key="3">
    <source>
        <dbReference type="Proteomes" id="UP000199144"/>
    </source>
</evidence>
<evidence type="ECO:0000313" key="2">
    <source>
        <dbReference type="EMBL" id="SFM04736.1"/>
    </source>
</evidence>
<organism evidence="2 3">
    <name type="scientific">Shimia aestuarii</name>
    <dbReference type="NCBI Taxonomy" id="254406"/>
    <lineage>
        <taxon>Bacteria</taxon>
        <taxon>Pseudomonadati</taxon>
        <taxon>Pseudomonadota</taxon>
        <taxon>Alphaproteobacteria</taxon>
        <taxon>Rhodobacterales</taxon>
        <taxon>Roseobacteraceae</taxon>
    </lineage>
</organism>
<sequence length="247" mass="27004">MKTCMTLSATLAAFSAVASPAFAQQSNWNYEATVYLFMPETNTAITTPGGRIEGTLSFADALANLDFAFMGAFGASNGKWSFLADYMYNDLSFSNPRPGPAYSKMNASMTTQIFNGYVAYQVYESDAVELDLAAGFRWFDTNTTLALVPGAAAPRSATAKAGWVDPVVGLRARVAFSERWNGTAFFDYGGFEKGNETWQALLTADYQLNDNWVLRGGYRHLSMESVVNGNPFEFSQSGLIFGATYQF</sequence>
<feature type="chain" id="PRO_5011704999" description="Outer membrane protein beta-barrel domain-containing protein" evidence="1">
    <location>
        <begin position="24"/>
        <end position="247"/>
    </location>
</feature>
<protein>
    <recommendedName>
        <fullName evidence="4">Outer membrane protein beta-barrel domain-containing protein</fullName>
    </recommendedName>
</protein>
<dbReference type="EMBL" id="FOTQ01000003">
    <property type="protein sequence ID" value="SFM04736.1"/>
    <property type="molecule type" value="Genomic_DNA"/>
</dbReference>
<dbReference type="STRING" id="254406.SAMN04488042_103167"/>
<reference evidence="2 3" key="1">
    <citation type="submission" date="2016-10" db="EMBL/GenBank/DDBJ databases">
        <authorList>
            <person name="de Groot N.N."/>
        </authorList>
    </citation>
    <scope>NUCLEOTIDE SEQUENCE [LARGE SCALE GENOMIC DNA]</scope>
    <source>
        <strain evidence="2 3">DSM 15283</strain>
    </source>
</reference>
<keyword evidence="3" id="KW-1185">Reference proteome</keyword>
<evidence type="ECO:0000256" key="1">
    <source>
        <dbReference type="SAM" id="SignalP"/>
    </source>
</evidence>
<feature type="signal peptide" evidence="1">
    <location>
        <begin position="1"/>
        <end position="23"/>
    </location>
</feature>
<keyword evidence="1" id="KW-0732">Signal</keyword>
<name>A0A1I4MNV4_9RHOB</name>
<dbReference type="InterPro" id="IPR011250">
    <property type="entry name" value="OMP/PagP_B-barrel"/>
</dbReference>
<accession>A0A1I4MNV4</accession>
<proteinExistence type="predicted"/>
<dbReference type="Proteomes" id="UP000199144">
    <property type="component" value="Unassembled WGS sequence"/>
</dbReference>
<gene>
    <name evidence="2" type="ORF">SAMN04488042_103167</name>
</gene>
<dbReference type="AlphaFoldDB" id="A0A1I4MNV4"/>
<dbReference type="RefSeq" id="WP_093093653.1">
    <property type="nucleotide sequence ID" value="NZ_FOTQ01000003.1"/>
</dbReference>
<evidence type="ECO:0008006" key="4">
    <source>
        <dbReference type="Google" id="ProtNLM"/>
    </source>
</evidence>
<dbReference type="SUPFAM" id="SSF56925">
    <property type="entry name" value="OMPA-like"/>
    <property type="match status" value="1"/>
</dbReference>
<dbReference type="OrthoDB" id="6555107at2"/>
<dbReference type="Gene3D" id="2.40.160.20">
    <property type="match status" value="1"/>
</dbReference>